<dbReference type="InterPro" id="IPR020814">
    <property type="entry name" value="Ribosomal_S6_plastid/chlpt"/>
</dbReference>
<dbReference type="InterPro" id="IPR035980">
    <property type="entry name" value="Ribosomal_bS6_sf"/>
</dbReference>
<dbReference type="EMBL" id="PFLX01000043">
    <property type="protein sequence ID" value="PIY90777.1"/>
    <property type="molecule type" value="Genomic_DNA"/>
</dbReference>
<dbReference type="PANTHER" id="PTHR21011:SF1">
    <property type="entry name" value="SMALL RIBOSOMAL SUBUNIT PROTEIN BS6M"/>
    <property type="match status" value="1"/>
</dbReference>
<keyword evidence="3" id="KW-0699">rRNA-binding</keyword>
<dbReference type="HAMAP" id="MF_00360">
    <property type="entry name" value="Ribosomal_bS6"/>
    <property type="match status" value="1"/>
</dbReference>
<dbReference type="GO" id="GO:0005737">
    <property type="term" value="C:cytoplasm"/>
    <property type="evidence" value="ECO:0007669"/>
    <property type="project" value="UniProtKB-ARBA"/>
</dbReference>
<evidence type="ECO:0000256" key="2">
    <source>
        <dbReference type="ARBA" id="ARBA00035294"/>
    </source>
</evidence>
<dbReference type="CDD" id="cd00473">
    <property type="entry name" value="bS6"/>
    <property type="match status" value="1"/>
</dbReference>
<dbReference type="Pfam" id="PF01250">
    <property type="entry name" value="Ribosomal_S6"/>
    <property type="match status" value="1"/>
</dbReference>
<name>A0A2M7R8R1_9BACT</name>
<dbReference type="GO" id="GO:0005840">
    <property type="term" value="C:ribosome"/>
    <property type="evidence" value="ECO:0007669"/>
    <property type="project" value="UniProtKB-KW"/>
</dbReference>
<dbReference type="Proteomes" id="UP000230055">
    <property type="component" value="Unassembled WGS sequence"/>
</dbReference>
<dbReference type="PANTHER" id="PTHR21011">
    <property type="entry name" value="MITOCHONDRIAL 28S RIBOSOMAL PROTEIN S6"/>
    <property type="match status" value="1"/>
</dbReference>
<evidence type="ECO:0000256" key="3">
    <source>
        <dbReference type="HAMAP-Rule" id="MF_00360"/>
    </source>
</evidence>
<dbReference type="InterPro" id="IPR014717">
    <property type="entry name" value="Transl_elong_EF1B/ribsomal_bS6"/>
</dbReference>
<evidence type="ECO:0000313" key="5">
    <source>
        <dbReference type="Proteomes" id="UP000230055"/>
    </source>
</evidence>
<keyword evidence="3" id="KW-0694">RNA-binding</keyword>
<sequence>MKSYELTYLISPDISEEELKIFPEKIDSFLQEEGGKSEGLKLPVKKRLAYPIKKKNEGYWGTLNFYLSPEKLESFEKKLAKEPKILRYLLLRERLPKKIEILRIRPKAKAPKVKKEKKVELEKIEKKLEEILGE</sequence>
<accession>A0A2M7R8R1</accession>
<keyword evidence="3 4" id="KW-0689">Ribosomal protein</keyword>
<evidence type="ECO:0000313" key="4">
    <source>
        <dbReference type="EMBL" id="PIY90777.1"/>
    </source>
</evidence>
<comment type="similarity">
    <text evidence="1 3">Belongs to the bacterial ribosomal protein bS6 family.</text>
</comment>
<dbReference type="GO" id="GO:1990904">
    <property type="term" value="C:ribonucleoprotein complex"/>
    <property type="evidence" value="ECO:0007669"/>
    <property type="project" value="UniProtKB-KW"/>
</dbReference>
<organism evidence="4 5">
    <name type="scientific">Candidatus Nealsonbacteria bacterium CG_4_10_14_0_8_um_filter_35_10</name>
    <dbReference type="NCBI Taxonomy" id="1974683"/>
    <lineage>
        <taxon>Bacteria</taxon>
        <taxon>Candidatus Nealsoniibacteriota</taxon>
    </lineage>
</organism>
<protein>
    <recommendedName>
        <fullName evidence="2 3">Small ribosomal subunit protein bS6</fullName>
    </recommendedName>
</protein>
<comment type="caution">
    <text evidence="4">The sequence shown here is derived from an EMBL/GenBank/DDBJ whole genome shotgun (WGS) entry which is preliminary data.</text>
</comment>
<dbReference type="NCBIfam" id="TIGR00166">
    <property type="entry name" value="S6"/>
    <property type="match status" value="1"/>
</dbReference>
<comment type="function">
    <text evidence="3">Binds together with bS18 to 16S ribosomal RNA.</text>
</comment>
<proteinExistence type="inferred from homology"/>
<reference evidence="5" key="1">
    <citation type="submission" date="2017-09" db="EMBL/GenBank/DDBJ databases">
        <title>Depth-based differentiation of microbial function through sediment-hosted aquifers and enrichment of novel symbionts in the deep terrestrial subsurface.</title>
        <authorList>
            <person name="Probst A.J."/>
            <person name="Ladd B."/>
            <person name="Jarett J.K."/>
            <person name="Geller-Mcgrath D.E."/>
            <person name="Sieber C.M.K."/>
            <person name="Emerson J.B."/>
            <person name="Anantharaman K."/>
            <person name="Thomas B.C."/>
            <person name="Malmstrom R."/>
            <person name="Stieglmeier M."/>
            <person name="Klingl A."/>
            <person name="Woyke T."/>
            <person name="Ryan C.M."/>
            <person name="Banfield J.F."/>
        </authorList>
    </citation>
    <scope>NUCLEOTIDE SEQUENCE [LARGE SCALE GENOMIC DNA]</scope>
</reference>
<gene>
    <name evidence="3 4" type="primary">rpsF</name>
    <name evidence="4" type="ORF">COY72_01690</name>
</gene>
<dbReference type="Gene3D" id="3.30.70.60">
    <property type="match status" value="1"/>
</dbReference>
<dbReference type="GO" id="GO:0070181">
    <property type="term" value="F:small ribosomal subunit rRNA binding"/>
    <property type="evidence" value="ECO:0007669"/>
    <property type="project" value="TreeGrafter"/>
</dbReference>
<keyword evidence="3" id="KW-0687">Ribonucleoprotein</keyword>
<dbReference type="GO" id="GO:0006412">
    <property type="term" value="P:translation"/>
    <property type="evidence" value="ECO:0007669"/>
    <property type="project" value="UniProtKB-UniRule"/>
</dbReference>
<evidence type="ECO:0000256" key="1">
    <source>
        <dbReference type="ARBA" id="ARBA00009512"/>
    </source>
</evidence>
<dbReference type="SUPFAM" id="SSF54995">
    <property type="entry name" value="Ribosomal protein S6"/>
    <property type="match status" value="1"/>
</dbReference>
<dbReference type="InterPro" id="IPR000529">
    <property type="entry name" value="Ribosomal_bS6"/>
</dbReference>
<dbReference type="GO" id="GO:0003735">
    <property type="term" value="F:structural constituent of ribosome"/>
    <property type="evidence" value="ECO:0007669"/>
    <property type="project" value="InterPro"/>
</dbReference>
<dbReference type="AlphaFoldDB" id="A0A2M7R8R1"/>